<evidence type="ECO:0000256" key="1">
    <source>
        <dbReference type="SAM" id="Phobius"/>
    </source>
</evidence>
<evidence type="ECO:0000313" key="3">
    <source>
        <dbReference type="Proteomes" id="UP000035800"/>
    </source>
</evidence>
<protein>
    <submittedName>
        <fullName evidence="2">Uncharacterized protein</fullName>
    </submittedName>
</protein>
<keyword evidence="1" id="KW-0472">Membrane</keyword>
<dbReference type="AlphaFoldDB" id="A0A097ES44"/>
<dbReference type="EMBL" id="CP006694">
    <property type="protein sequence ID" value="AIT10726.1"/>
    <property type="molecule type" value="Genomic_DNA"/>
</dbReference>
<feature type="transmembrane region" description="Helical" evidence="1">
    <location>
        <begin position="12"/>
        <end position="36"/>
    </location>
</feature>
<dbReference type="KEGG" id="lst:LSS_21065"/>
<dbReference type="Proteomes" id="UP000035800">
    <property type="component" value="Chromosome I"/>
</dbReference>
<gene>
    <name evidence="2" type="ORF">LSS_21065</name>
</gene>
<keyword evidence="1" id="KW-0812">Transmembrane</keyword>
<dbReference type="RefSeq" id="WP_032921055.1">
    <property type="nucleotide sequence ID" value="NZ_CP006694.1"/>
</dbReference>
<accession>A0A097ES44</accession>
<reference evidence="2 3" key="1">
    <citation type="journal article" date="2012" name="Gene">
        <title>Sequence of Leptospira santarosai serovar Shermani genome and prediction of virulence-associated genes.</title>
        <authorList>
            <person name="Chou L.F."/>
            <person name="Chen Y.T."/>
            <person name="Lu C.W."/>
            <person name="Ko Y.C."/>
            <person name="Tang C.Y."/>
            <person name="Pan M.J."/>
            <person name="Tian Y.C."/>
            <person name="Chiu C.H."/>
            <person name="Hung C.C."/>
            <person name="Yang C.W."/>
        </authorList>
    </citation>
    <scope>NUCLEOTIDE SEQUENCE [LARGE SCALE GENOMIC DNA]</scope>
    <source>
        <strain evidence="2">LT 821</strain>
    </source>
</reference>
<evidence type="ECO:0000313" key="2">
    <source>
        <dbReference type="EMBL" id="AIT10726.1"/>
    </source>
</evidence>
<feature type="transmembrane region" description="Helical" evidence="1">
    <location>
        <begin position="56"/>
        <end position="79"/>
    </location>
</feature>
<proteinExistence type="predicted"/>
<feature type="transmembrane region" description="Helical" evidence="1">
    <location>
        <begin position="91"/>
        <end position="111"/>
    </location>
</feature>
<reference evidence="2 3" key="2">
    <citation type="journal article" date="2014" name="Emerg. Microbes Infect.">
        <title>Potential impact on kidney infection: a whole-genome analysis of Leptospira santarosai serovar Shermani.</title>
        <authorList>
            <person name="Chou L.F."/>
            <person name="Chen T.W."/>
            <person name="Ko Y.C."/>
            <person name="Pan M.J."/>
            <person name="Tian Y.C."/>
            <person name="Chiu C.H."/>
            <person name="Tang P."/>
            <person name="Hung C.C."/>
            <person name="Yang C.W."/>
        </authorList>
    </citation>
    <scope>NUCLEOTIDE SEQUENCE</scope>
    <source>
        <strain evidence="2 3">LT 821</strain>
    </source>
</reference>
<dbReference type="STRING" id="758847.LSS_21065"/>
<sequence>MWHSLTPNVKFGIIACIILSFLGFFSMGAMGFGLYYLVFPISKSLFPHPNSLSGDWVWPTAVYVGLLWPFGFIFGAIIVHLLGGKGWPNEILYFLYIPILWLWAAILWLYFLNHKM</sequence>
<organism evidence="2 3">
    <name type="scientific">Leptospira santarosai serovar Shermani str. LT 821</name>
    <dbReference type="NCBI Taxonomy" id="758847"/>
    <lineage>
        <taxon>Bacteria</taxon>
        <taxon>Pseudomonadati</taxon>
        <taxon>Spirochaetota</taxon>
        <taxon>Spirochaetia</taxon>
        <taxon>Leptospirales</taxon>
        <taxon>Leptospiraceae</taxon>
        <taxon>Leptospira</taxon>
    </lineage>
</organism>
<name>A0A097ES44_9LEPT</name>
<dbReference type="GeneID" id="29741024"/>
<keyword evidence="1" id="KW-1133">Transmembrane helix</keyword>